<dbReference type="InParanoid" id="A0A251SUL8"/>
<dbReference type="AlphaFoldDB" id="A0A251SUL8"/>
<gene>
    <name evidence="1" type="ORF">HannXRQ_Chr13g0414521</name>
</gene>
<dbReference type="Proteomes" id="UP000215914">
    <property type="component" value="Chromosome 13"/>
</dbReference>
<keyword evidence="2" id="KW-1185">Reference proteome</keyword>
<accession>A0A251SUL8</accession>
<reference evidence="2" key="1">
    <citation type="journal article" date="2017" name="Nature">
        <title>The sunflower genome provides insights into oil metabolism, flowering and Asterid evolution.</title>
        <authorList>
            <person name="Badouin H."/>
            <person name="Gouzy J."/>
            <person name="Grassa C.J."/>
            <person name="Murat F."/>
            <person name="Staton S.E."/>
            <person name="Cottret L."/>
            <person name="Lelandais-Briere C."/>
            <person name="Owens G.L."/>
            <person name="Carrere S."/>
            <person name="Mayjonade B."/>
            <person name="Legrand L."/>
            <person name="Gill N."/>
            <person name="Kane N.C."/>
            <person name="Bowers J.E."/>
            <person name="Hubner S."/>
            <person name="Bellec A."/>
            <person name="Berard A."/>
            <person name="Berges H."/>
            <person name="Blanchet N."/>
            <person name="Boniface M.C."/>
            <person name="Brunel D."/>
            <person name="Catrice O."/>
            <person name="Chaidir N."/>
            <person name="Claudel C."/>
            <person name="Donnadieu C."/>
            <person name="Faraut T."/>
            <person name="Fievet G."/>
            <person name="Helmstetter N."/>
            <person name="King M."/>
            <person name="Knapp S.J."/>
            <person name="Lai Z."/>
            <person name="Le Paslier M.C."/>
            <person name="Lippi Y."/>
            <person name="Lorenzon L."/>
            <person name="Mandel J.R."/>
            <person name="Marage G."/>
            <person name="Marchand G."/>
            <person name="Marquand E."/>
            <person name="Bret-Mestries E."/>
            <person name="Morien E."/>
            <person name="Nambeesan S."/>
            <person name="Nguyen T."/>
            <person name="Pegot-Espagnet P."/>
            <person name="Pouilly N."/>
            <person name="Raftis F."/>
            <person name="Sallet E."/>
            <person name="Schiex T."/>
            <person name="Thomas J."/>
            <person name="Vandecasteele C."/>
            <person name="Vares D."/>
            <person name="Vear F."/>
            <person name="Vautrin S."/>
            <person name="Crespi M."/>
            <person name="Mangin B."/>
            <person name="Burke J.M."/>
            <person name="Salse J."/>
            <person name="Munos S."/>
            <person name="Vincourt P."/>
            <person name="Rieseberg L.H."/>
            <person name="Langlade N.B."/>
        </authorList>
    </citation>
    <scope>NUCLEOTIDE SEQUENCE [LARGE SCALE GENOMIC DNA]</scope>
    <source>
        <strain evidence="2">cv. SF193</strain>
    </source>
</reference>
<name>A0A251SUL8_HELAN</name>
<sequence length="60" mass="6881">MYCIISVYRVKVSLISFEHLYLRIFTKIASKQLTHDLTNSPLLSTKHEGDPHKIFTSTTG</sequence>
<evidence type="ECO:0000313" key="2">
    <source>
        <dbReference type="Proteomes" id="UP000215914"/>
    </source>
</evidence>
<protein>
    <submittedName>
        <fullName evidence="1">Uncharacterized protein</fullName>
    </submittedName>
</protein>
<proteinExistence type="predicted"/>
<organism evidence="1 2">
    <name type="scientific">Helianthus annuus</name>
    <name type="common">Common sunflower</name>
    <dbReference type="NCBI Taxonomy" id="4232"/>
    <lineage>
        <taxon>Eukaryota</taxon>
        <taxon>Viridiplantae</taxon>
        <taxon>Streptophyta</taxon>
        <taxon>Embryophyta</taxon>
        <taxon>Tracheophyta</taxon>
        <taxon>Spermatophyta</taxon>
        <taxon>Magnoliopsida</taxon>
        <taxon>eudicotyledons</taxon>
        <taxon>Gunneridae</taxon>
        <taxon>Pentapetalae</taxon>
        <taxon>asterids</taxon>
        <taxon>campanulids</taxon>
        <taxon>Asterales</taxon>
        <taxon>Asteraceae</taxon>
        <taxon>Asteroideae</taxon>
        <taxon>Heliantheae alliance</taxon>
        <taxon>Heliantheae</taxon>
        <taxon>Helianthus</taxon>
    </lineage>
</organism>
<evidence type="ECO:0000313" key="1">
    <source>
        <dbReference type="EMBL" id="OTG02565.1"/>
    </source>
</evidence>
<dbReference type="EMBL" id="CM007902">
    <property type="protein sequence ID" value="OTG02565.1"/>
    <property type="molecule type" value="Genomic_DNA"/>
</dbReference>